<dbReference type="PANTHER" id="PTHR22642">
    <property type="entry name" value="IMIDAZOLONEPROPIONASE"/>
    <property type="match status" value="1"/>
</dbReference>
<reference evidence="5" key="1">
    <citation type="journal article" date="2014" name="Proc. Natl. Acad. Sci. U.S.A.">
        <title>Extensive sampling of basidiomycete genomes demonstrates inadequacy of the white-rot/brown-rot paradigm for wood decay fungi.</title>
        <authorList>
            <person name="Riley R."/>
            <person name="Salamov A.A."/>
            <person name="Brown D.W."/>
            <person name="Nagy L.G."/>
            <person name="Floudas D."/>
            <person name="Held B.W."/>
            <person name="Levasseur A."/>
            <person name="Lombard V."/>
            <person name="Morin E."/>
            <person name="Otillar R."/>
            <person name="Lindquist E.A."/>
            <person name="Sun H."/>
            <person name="LaButti K.M."/>
            <person name="Schmutz J."/>
            <person name="Jabbour D."/>
            <person name="Luo H."/>
            <person name="Baker S.E."/>
            <person name="Pisabarro A.G."/>
            <person name="Walton J.D."/>
            <person name="Blanchette R.A."/>
            <person name="Henrissat B."/>
            <person name="Martin F."/>
            <person name="Cullen D."/>
            <person name="Hibbett D.S."/>
            <person name="Grigoriev I.V."/>
        </authorList>
    </citation>
    <scope>NUCLEOTIDE SEQUENCE [LARGE SCALE GENOMIC DNA]</scope>
    <source>
        <strain evidence="5">MUCL 33604</strain>
    </source>
</reference>
<feature type="domain" description="Amidohydrolase 3" evidence="3">
    <location>
        <begin position="136"/>
        <end position="615"/>
    </location>
</feature>
<dbReference type="STRING" id="933084.A0A067Q2J4"/>
<dbReference type="InParanoid" id="A0A067Q2J4"/>
<organism evidence="4 5">
    <name type="scientific">Jaapia argillacea MUCL 33604</name>
    <dbReference type="NCBI Taxonomy" id="933084"/>
    <lineage>
        <taxon>Eukaryota</taxon>
        <taxon>Fungi</taxon>
        <taxon>Dikarya</taxon>
        <taxon>Basidiomycota</taxon>
        <taxon>Agaricomycotina</taxon>
        <taxon>Agaricomycetes</taxon>
        <taxon>Agaricomycetidae</taxon>
        <taxon>Jaapiales</taxon>
        <taxon>Jaapiaceae</taxon>
        <taxon>Jaapia</taxon>
    </lineage>
</organism>
<evidence type="ECO:0000313" key="4">
    <source>
        <dbReference type="EMBL" id="KDQ57712.1"/>
    </source>
</evidence>
<keyword evidence="5" id="KW-1185">Reference proteome</keyword>
<keyword evidence="2" id="KW-0472">Membrane</keyword>
<evidence type="ECO:0000313" key="5">
    <source>
        <dbReference type="Proteomes" id="UP000027265"/>
    </source>
</evidence>
<protein>
    <recommendedName>
        <fullName evidence="3">Amidohydrolase 3 domain-containing protein</fullName>
    </recommendedName>
</protein>
<keyword evidence="2" id="KW-1133">Transmembrane helix</keyword>
<dbReference type="InterPro" id="IPR013108">
    <property type="entry name" value="Amidohydro_3"/>
</dbReference>
<feature type="region of interest" description="Disordered" evidence="1">
    <location>
        <begin position="1"/>
        <end position="33"/>
    </location>
</feature>
<dbReference type="Pfam" id="PF07969">
    <property type="entry name" value="Amidohydro_3"/>
    <property type="match status" value="1"/>
</dbReference>
<dbReference type="OrthoDB" id="3501663at2759"/>
<dbReference type="CDD" id="cd01300">
    <property type="entry name" value="YtcJ_like"/>
    <property type="match status" value="1"/>
</dbReference>
<evidence type="ECO:0000256" key="1">
    <source>
        <dbReference type="SAM" id="MobiDB-lite"/>
    </source>
</evidence>
<gene>
    <name evidence="4" type="ORF">JAAARDRAFT_35398</name>
</gene>
<dbReference type="HOGENOM" id="CLU_009942_1_1_1"/>
<dbReference type="Gene3D" id="3.20.20.140">
    <property type="entry name" value="Metal-dependent hydrolases"/>
    <property type="match status" value="1"/>
</dbReference>
<dbReference type="AlphaFoldDB" id="A0A067Q2J4"/>
<dbReference type="PANTHER" id="PTHR22642:SF2">
    <property type="entry name" value="PROTEIN LONG AFTER FAR-RED 3"/>
    <property type="match status" value="1"/>
</dbReference>
<evidence type="ECO:0000259" key="3">
    <source>
        <dbReference type="Pfam" id="PF07969"/>
    </source>
</evidence>
<accession>A0A067Q2J4</accession>
<dbReference type="SUPFAM" id="SSF51338">
    <property type="entry name" value="Composite domain of metallo-dependent hydrolases"/>
    <property type="match status" value="1"/>
</dbReference>
<evidence type="ECO:0000256" key="2">
    <source>
        <dbReference type="SAM" id="Phobius"/>
    </source>
</evidence>
<feature type="transmembrane region" description="Helical" evidence="2">
    <location>
        <begin position="39"/>
        <end position="57"/>
    </location>
</feature>
<dbReference type="Proteomes" id="UP000027265">
    <property type="component" value="Unassembled WGS sequence"/>
</dbReference>
<dbReference type="InterPro" id="IPR011059">
    <property type="entry name" value="Metal-dep_hydrolase_composite"/>
</dbReference>
<dbReference type="InterPro" id="IPR032466">
    <property type="entry name" value="Metal_Hydrolase"/>
</dbReference>
<dbReference type="InterPro" id="IPR033932">
    <property type="entry name" value="YtcJ-like"/>
</dbReference>
<feature type="compositionally biased region" description="Polar residues" evidence="1">
    <location>
        <begin position="1"/>
        <end position="12"/>
    </location>
</feature>
<dbReference type="GO" id="GO:0016810">
    <property type="term" value="F:hydrolase activity, acting on carbon-nitrogen (but not peptide) bonds"/>
    <property type="evidence" value="ECO:0007669"/>
    <property type="project" value="InterPro"/>
</dbReference>
<dbReference type="EMBL" id="KL197719">
    <property type="protein sequence ID" value="KDQ57712.1"/>
    <property type="molecule type" value="Genomic_DNA"/>
</dbReference>
<keyword evidence="2" id="KW-0812">Transmembrane</keyword>
<proteinExistence type="predicted"/>
<name>A0A067Q2J4_9AGAM</name>
<dbReference type="Gene3D" id="2.30.40.10">
    <property type="entry name" value="Urease, subunit C, domain 1"/>
    <property type="match status" value="1"/>
</dbReference>
<dbReference type="Gene3D" id="3.10.310.70">
    <property type="match status" value="1"/>
</dbReference>
<sequence>MSSIRQRPSTKPNPDGDLPQVKSNGHHSVDKTDTKSPKTIVLVLLGSVLISLVLVSYRSSTKTLPESYALCSHEEDGIYTVDGEDSRVQCLVVHQAQVFDRGSLDDVKLRWKNAVKRGQVTDASSANLEIRFINPGSIVVPGLSDSHAHILEYGSSRQLPLEGAKSVEAAVGLVHQYIKANPDFLQDKSKFVEGWGWDHTSWPKAEWPTAADLEADPLFSGRPVVLQSKDGHALWVSTKVLEAMGPLPEFVEGGVIVRNEAGKATGVFLDNAQDLVIRPAPTEKDLIRRFSFAVQDAVANGLTSVHDAGFSPKSLAFFKRQADEGNMPIRVYGMTFFDENAEYWGNQTDKLVHDGTGRLAARSVKIFADGALRSGGAALYEPYTDNPETNGFMRLSEELLNSIIPKFLSDGWQVNVHAIGDRANGIVLDAFEVALKGVNVSALRPRLEHAQILTEADMARIGKLGVIASVQPTHAISDMWYAQDRLGPERVKGLYAFRSIIDHGGRITLGSDFPVEDMNPLSGFYAAVTRVSPRGESPHGPGGWFPDQRLTRTEALRGMTIDPAYASFTETKLGSLEPGKRADFVVLSQDIMVVAENKILDTKVLATVIDGRPAYGEI</sequence>
<dbReference type="SUPFAM" id="SSF51556">
    <property type="entry name" value="Metallo-dependent hydrolases"/>
    <property type="match status" value="1"/>
</dbReference>